<dbReference type="Proteomes" id="UP000024635">
    <property type="component" value="Unassembled WGS sequence"/>
</dbReference>
<accession>A0A016VJY4</accession>
<organism evidence="2 3">
    <name type="scientific">Ancylostoma ceylanicum</name>
    <dbReference type="NCBI Taxonomy" id="53326"/>
    <lineage>
        <taxon>Eukaryota</taxon>
        <taxon>Metazoa</taxon>
        <taxon>Ecdysozoa</taxon>
        <taxon>Nematoda</taxon>
        <taxon>Chromadorea</taxon>
        <taxon>Rhabditida</taxon>
        <taxon>Rhabditina</taxon>
        <taxon>Rhabditomorpha</taxon>
        <taxon>Strongyloidea</taxon>
        <taxon>Ancylostomatidae</taxon>
        <taxon>Ancylostomatinae</taxon>
        <taxon>Ancylostoma</taxon>
    </lineage>
</organism>
<evidence type="ECO:0000313" key="3">
    <source>
        <dbReference type="Proteomes" id="UP000024635"/>
    </source>
</evidence>
<protein>
    <submittedName>
        <fullName evidence="2">Uncharacterized protein</fullName>
    </submittedName>
</protein>
<sequence length="67" mass="7493">MEQERSEKGSESPPLSQPSDKSGNLFVKVAVNRSIRCVYCLSQKLEQFNVLRAASQSAFYLTSNHSN</sequence>
<name>A0A016VJY4_9BILA</name>
<reference evidence="3" key="1">
    <citation type="journal article" date="2015" name="Nat. Genet.">
        <title>The genome and transcriptome of the zoonotic hookworm Ancylostoma ceylanicum identify infection-specific gene families.</title>
        <authorList>
            <person name="Schwarz E.M."/>
            <person name="Hu Y."/>
            <person name="Antoshechkin I."/>
            <person name="Miller M.M."/>
            <person name="Sternberg P.W."/>
            <person name="Aroian R.V."/>
        </authorList>
    </citation>
    <scope>NUCLEOTIDE SEQUENCE</scope>
    <source>
        <strain evidence="3">HY135</strain>
    </source>
</reference>
<feature type="region of interest" description="Disordered" evidence="1">
    <location>
        <begin position="1"/>
        <end position="22"/>
    </location>
</feature>
<proteinExistence type="predicted"/>
<evidence type="ECO:0000313" key="2">
    <source>
        <dbReference type="EMBL" id="EYC27571.1"/>
    </source>
</evidence>
<dbReference type="AlphaFoldDB" id="A0A016VJY4"/>
<feature type="compositionally biased region" description="Polar residues" evidence="1">
    <location>
        <begin position="13"/>
        <end position="22"/>
    </location>
</feature>
<dbReference type="EMBL" id="JARK01001345">
    <property type="protein sequence ID" value="EYC27571.1"/>
    <property type="molecule type" value="Genomic_DNA"/>
</dbReference>
<keyword evidence="3" id="KW-1185">Reference proteome</keyword>
<feature type="compositionally biased region" description="Basic and acidic residues" evidence="1">
    <location>
        <begin position="1"/>
        <end position="10"/>
    </location>
</feature>
<evidence type="ECO:0000256" key="1">
    <source>
        <dbReference type="SAM" id="MobiDB-lite"/>
    </source>
</evidence>
<comment type="caution">
    <text evidence="2">The sequence shown here is derived from an EMBL/GenBank/DDBJ whole genome shotgun (WGS) entry which is preliminary data.</text>
</comment>
<gene>
    <name evidence="2" type="primary">Acey_s0009.g801</name>
    <name evidence="2" type="ORF">Y032_0009g801</name>
</gene>